<keyword evidence="6 7" id="KW-0472">Membrane</keyword>
<proteinExistence type="inferred from homology"/>
<evidence type="ECO:0000256" key="6">
    <source>
        <dbReference type="ARBA" id="ARBA00023136"/>
    </source>
</evidence>
<dbReference type="EMBL" id="AP012319">
    <property type="protein sequence ID" value="BAL87903.1"/>
    <property type="molecule type" value="Genomic_DNA"/>
</dbReference>
<evidence type="ECO:0000313" key="9">
    <source>
        <dbReference type="EMBL" id="BAL87903.1"/>
    </source>
</evidence>
<evidence type="ECO:0000256" key="7">
    <source>
        <dbReference type="RuleBase" id="RU367016"/>
    </source>
</evidence>
<comment type="similarity">
    <text evidence="2 7">Belongs to the DedA family.</text>
</comment>
<accession>I0H4G6</accession>
<keyword evidence="10" id="KW-1185">Reference proteome</keyword>
<keyword evidence="5 7" id="KW-1133">Transmembrane helix</keyword>
<feature type="transmembrane region" description="Helical" evidence="7">
    <location>
        <begin position="135"/>
        <end position="158"/>
    </location>
</feature>
<keyword evidence="3 7" id="KW-1003">Cell membrane</keyword>
<comment type="subcellular location">
    <subcellularLocation>
        <location evidence="1 7">Cell membrane</location>
        <topology evidence="1 7">Multi-pass membrane protein</topology>
    </subcellularLocation>
</comment>
<keyword evidence="4 7" id="KW-0812">Transmembrane</keyword>
<reference evidence="9 10" key="1">
    <citation type="submission" date="2012-02" db="EMBL/GenBank/DDBJ databases">
        <title>Complete genome sequence of Actinoplanes missouriensis 431 (= NBRC 102363).</title>
        <authorList>
            <person name="Ohnishi Y."/>
            <person name="Ishikawa J."/>
            <person name="Sekine M."/>
            <person name="Hosoyama A."/>
            <person name="Harada T."/>
            <person name="Narita H."/>
            <person name="Hata T."/>
            <person name="Konno Y."/>
            <person name="Tutikane K."/>
            <person name="Fujita N."/>
            <person name="Horinouchi S."/>
            <person name="Hayakawa M."/>
        </authorList>
    </citation>
    <scope>NUCLEOTIDE SEQUENCE [LARGE SCALE GENOMIC DNA]</scope>
    <source>
        <strain evidence="10">ATCC 14538 / DSM 43046 / CBS 188.64 / JCM 3121 / NBRC 102363 / NCIMB 12654 / NRRL B-3342 / UNCC 431</strain>
    </source>
</reference>
<dbReference type="PANTHER" id="PTHR30353:SF0">
    <property type="entry name" value="TRANSMEMBRANE PROTEIN"/>
    <property type="match status" value="1"/>
</dbReference>
<gene>
    <name evidence="9" type="ordered locus">AMIS_26830</name>
</gene>
<name>I0H4G6_ACTM4</name>
<evidence type="ECO:0000256" key="5">
    <source>
        <dbReference type="ARBA" id="ARBA00022989"/>
    </source>
</evidence>
<dbReference type="HOGENOM" id="CLU_044208_2_2_11"/>
<feature type="transmembrane region" description="Helical" evidence="7">
    <location>
        <begin position="164"/>
        <end position="186"/>
    </location>
</feature>
<evidence type="ECO:0000256" key="1">
    <source>
        <dbReference type="ARBA" id="ARBA00004651"/>
    </source>
</evidence>
<evidence type="ECO:0000256" key="3">
    <source>
        <dbReference type="ARBA" id="ARBA00022475"/>
    </source>
</evidence>
<dbReference type="STRING" id="512565.AMIS_26830"/>
<dbReference type="KEGG" id="ams:AMIS_26830"/>
<evidence type="ECO:0000259" key="8">
    <source>
        <dbReference type="Pfam" id="PF09335"/>
    </source>
</evidence>
<organism evidence="9 10">
    <name type="scientific">Actinoplanes missouriensis (strain ATCC 14538 / DSM 43046 / CBS 188.64 / JCM 3121 / NBRC 102363 / NCIMB 12654 / NRRL B-3342 / UNCC 431)</name>
    <dbReference type="NCBI Taxonomy" id="512565"/>
    <lineage>
        <taxon>Bacteria</taxon>
        <taxon>Bacillati</taxon>
        <taxon>Actinomycetota</taxon>
        <taxon>Actinomycetes</taxon>
        <taxon>Micromonosporales</taxon>
        <taxon>Micromonosporaceae</taxon>
        <taxon>Actinoplanes</taxon>
    </lineage>
</organism>
<feature type="transmembrane region" description="Helical" evidence="7">
    <location>
        <begin position="12"/>
        <end position="33"/>
    </location>
</feature>
<dbReference type="OrthoDB" id="162303at2"/>
<dbReference type="GO" id="GO:0005886">
    <property type="term" value="C:plasma membrane"/>
    <property type="evidence" value="ECO:0007669"/>
    <property type="project" value="UniProtKB-SubCell"/>
</dbReference>
<dbReference type="PATRIC" id="fig|512565.3.peg.2681"/>
<sequence>MNLLQIADTVMTSPAVYLLIFAFTLVDAVLPVMPSEAVIVAAGAFAATGEPDVLGVVLSAALGIVAGDHIMYAIGSRITRRRPASKLAQLIARATPLLRRRGGNLIITGRFVPGGRIATTAACGATHYPIRRFTVYASIAALLWATFATMIGFIGGTAFEEHPIYGVVAGIAIALSVTGVTELVAYRRRRRRPQTLPTP</sequence>
<dbReference type="PANTHER" id="PTHR30353">
    <property type="entry name" value="INNER MEMBRANE PROTEIN DEDA-RELATED"/>
    <property type="match status" value="1"/>
</dbReference>
<dbReference type="InterPro" id="IPR032816">
    <property type="entry name" value="VTT_dom"/>
</dbReference>
<dbReference type="InterPro" id="IPR032818">
    <property type="entry name" value="DedA-like"/>
</dbReference>
<dbReference type="Pfam" id="PF09335">
    <property type="entry name" value="VTT_dom"/>
    <property type="match status" value="1"/>
</dbReference>
<dbReference type="Proteomes" id="UP000007882">
    <property type="component" value="Chromosome"/>
</dbReference>
<evidence type="ECO:0000313" key="10">
    <source>
        <dbReference type="Proteomes" id="UP000007882"/>
    </source>
</evidence>
<dbReference type="eggNOG" id="COG0586">
    <property type="taxonomic scope" value="Bacteria"/>
</dbReference>
<evidence type="ECO:0000256" key="2">
    <source>
        <dbReference type="ARBA" id="ARBA00010792"/>
    </source>
</evidence>
<dbReference type="RefSeq" id="WP_014442798.1">
    <property type="nucleotide sequence ID" value="NC_017093.1"/>
</dbReference>
<feature type="transmembrane region" description="Helical" evidence="7">
    <location>
        <begin position="53"/>
        <end position="74"/>
    </location>
</feature>
<evidence type="ECO:0000256" key="4">
    <source>
        <dbReference type="ARBA" id="ARBA00022692"/>
    </source>
</evidence>
<dbReference type="AlphaFoldDB" id="I0H4G6"/>
<protein>
    <recommendedName>
        <fullName evidence="8">VTT domain-containing protein</fullName>
    </recommendedName>
</protein>
<feature type="domain" description="VTT" evidence="8">
    <location>
        <begin position="34"/>
        <end position="152"/>
    </location>
</feature>